<dbReference type="PANTHER" id="PTHR45973:SF8">
    <property type="entry name" value="LEUCINE-RICH REPEAT-CONTAINING PROTEIN 49"/>
    <property type="match status" value="1"/>
</dbReference>
<evidence type="ECO:0000256" key="2">
    <source>
        <dbReference type="ARBA" id="ARBA00022737"/>
    </source>
</evidence>
<evidence type="ECO:0000256" key="3">
    <source>
        <dbReference type="SAM" id="MobiDB-lite"/>
    </source>
</evidence>
<dbReference type="AlphaFoldDB" id="A0A6P8FMM3"/>
<dbReference type="GeneID" id="105888607"/>
<gene>
    <name evidence="5" type="primary">LOC105888607</name>
</gene>
<dbReference type="PANTHER" id="PTHR45973">
    <property type="entry name" value="PROTEIN PHOSPHATASE 1 REGULATORY SUBUNIT SDS22-RELATED"/>
    <property type="match status" value="1"/>
</dbReference>
<feature type="region of interest" description="Disordered" evidence="3">
    <location>
        <begin position="434"/>
        <end position="477"/>
    </location>
</feature>
<dbReference type="Proteomes" id="UP000515152">
    <property type="component" value="Chromosome 6"/>
</dbReference>
<evidence type="ECO:0000313" key="5">
    <source>
        <dbReference type="RefSeq" id="XP_031424866.1"/>
    </source>
</evidence>
<dbReference type="Gene3D" id="3.80.10.10">
    <property type="entry name" value="Ribonuclease Inhibitor"/>
    <property type="match status" value="3"/>
</dbReference>
<evidence type="ECO:0000256" key="1">
    <source>
        <dbReference type="ARBA" id="ARBA00022614"/>
    </source>
</evidence>
<keyword evidence="4" id="KW-1185">Reference proteome</keyword>
<protein>
    <submittedName>
        <fullName evidence="5">Leucine-rich repeat-containing protein 49 isoform X1</fullName>
    </submittedName>
</protein>
<dbReference type="KEGG" id="char:105888607"/>
<accession>A0A6P8FMM3</accession>
<dbReference type="InterPro" id="IPR050576">
    <property type="entry name" value="Cilia_flagella_integrity"/>
</dbReference>
<feature type="region of interest" description="Disordered" evidence="3">
    <location>
        <begin position="118"/>
        <end position="147"/>
    </location>
</feature>
<dbReference type="SMART" id="SM00369">
    <property type="entry name" value="LRR_TYP"/>
    <property type="match status" value="7"/>
</dbReference>
<name>A0A6P8FMM3_CLUHA</name>
<dbReference type="RefSeq" id="XP_031424866.1">
    <property type="nucleotide sequence ID" value="XM_031569006.2"/>
</dbReference>
<dbReference type="InterPro" id="IPR001611">
    <property type="entry name" value="Leu-rich_rpt"/>
</dbReference>
<dbReference type="InterPro" id="IPR032675">
    <property type="entry name" value="LRR_dom_sf"/>
</dbReference>
<dbReference type="SMART" id="SM00365">
    <property type="entry name" value="LRR_SD22"/>
    <property type="match status" value="6"/>
</dbReference>
<dbReference type="SUPFAM" id="SSF52058">
    <property type="entry name" value="L domain-like"/>
    <property type="match status" value="1"/>
</dbReference>
<feature type="compositionally biased region" description="Polar residues" evidence="3">
    <location>
        <begin position="128"/>
        <end position="147"/>
    </location>
</feature>
<dbReference type="InterPro" id="IPR003591">
    <property type="entry name" value="Leu-rich_rpt_typical-subtyp"/>
</dbReference>
<keyword evidence="2" id="KW-0677">Repeat</keyword>
<feature type="compositionally biased region" description="Polar residues" evidence="3">
    <location>
        <begin position="451"/>
        <end position="465"/>
    </location>
</feature>
<dbReference type="Pfam" id="PF14580">
    <property type="entry name" value="LRR_9"/>
    <property type="match status" value="1"/>
</dbReference>
<proteinExistence type="predicted"/>
<evidence type="ECO:0000313" key="4">
    <source>
        <dbReference type="Proteomes" id="UP000515152"/>
    </source>
</evidence>
<dbReference type="OrthoDB" id="1939344at2759"/>
<reference evidence="5" key="1">
    <citation type="submission" date="2025-08" db="UniProtKB">
        <authorList>
            <consortium name="RefSeq"/>
        </authorList>
    </citation>
    <scope>IDENTIFICATION</scope>
</reference>
<dbReference type="PROSITE" id="PS51450">
    <property type="entry name" value="LRR"/>
    <property type="match status" value="7"/>
</dbReference>
<sequence length="808" mass="90876">MRSHKHHSKDDGPCFMPTVNSYKLHLAAVKSLIPDRDPQKTFDLQVCHELTRNIHMESLRTTPPRLDLRHLVHGGKRPLHTPALAFVNEQRGPERHLPGPRAVAPSHSMWDQKCQSIRTKPRRHTHSAGASHSHNPVSHHQASGETTTTAVLDSSLAGFPIAFRSRDDCASSPERLDLDSRGLVECPLMVGLEKLRLLNLQHNLLTRVHSLESLRRLVFLDLYDNRISDLAGIACLASLRVLMLGKNRIQRICHLDNLTKLDVLDMHNNQISQMENLSQLSELRVLNLAGNRISGVEGLQGMDSLMELNLRRNSISSVTEVDRLPCLQRLFLSYNSISSFDELACLRESPSLCELTLDGNAVAEETWYRQAALRCMPHLRLLDMKRITEEDRRMAGVLARREDEKKRDNHKQVINKEKRRLAIRNAAQQWEGLKSCLDLPTQNGPKEEVSPENSPTHSSAQTNGIAQDPSPDEFRRVSPILPLDRPAVITENRLRSVNRPNSPRDPRLLDAGGNIVQSLSLSESHLAELDGDTLRLFGAGALEALERGWGVQTASAVTTIAFRYISFDAIIPMLPRIRVKFPNLAHLIFLEANISRLPQLAALAQVRRLDQITIHPEGNPVVALSLWRSFLLYRLHHLNLQRLNGVEVTINDVIAAERLFGTLGHIAATETPHCRLLLLLEESRKRQLQFLLEGRGRRVGQSPEELKENGRLLGEGLSRALFNYPNRDTGSDGPEESTAEALAQTYVQGLVQRTTDTSVKREALHKLWPSMFVELVRDCVLETRGRSGAQPHQAYPQACLSRLTHLSK</sequence>
<keyword evidence="1" id="KW-0433">Leucine-rich repeat</keyword>
<organism evidence="4 5">
    <name type="scientific">Clupea harengus</name>
    <name type="common">Atlantic herring</name>
    <dbReference type="NCBI Taxonomy" id="7950"/>
    <lineage>
        <taxon>Eukaryota</taxon>
        <taxon>Metazoa</taxon>
        <taxon>Chordata</taxon>
        <taxon>Craniata</taxon>
        <taxon>Vertebrata</taxon>
        <taxon>Euteleostomi</taxon>
        <taxon>Actinopterygii</taxon>
        <taxon>Neopterygii</taxon>
        <taxon>Teleostei</taxon>
        <taxon>Clupei</taxon>
        <taxon>Clupeiformes</taxon>
        <taxon>Clupeoidei</taxon>
        <taxon>Clupeidae</taxon>
        <taxon>Clupea</taxon>
    </lineage>
</organism>